<comment type="caution">
    <text evidence="9">The sequence shown here is derived from an EMBL/GenBank/DDBJ whole genome shotgun (WGS) entry which is preliminary data.</text>
</comment>
<dbReference type="GO" id="GO:0042597">
    <property type="term" value="C:periplasmic space"/>
    <property type="evidence" value="ECO:0007669"/>
    <property type="project" value="UniProtKB-SubCell"/>
</dbReference>
<organism evidence="9 10">
    <name type="scientific">Sphingomonas kyeonggiensis</name>
    <dbReference type="NCBI Taxonomy" id="1268553"/>
    <lineage>
        <taxon>Bacteria</taxon>
        <taxon>Pseudomonadati</taxon>
        <taxon>Pseudomonadota</taxon>
        <taxon>Alphaproteobacteria</taxon>
        <taxon>Sphingomonadales</taxon>
        <taxon>Sphingomonadaceae</taxon>
        <taxon>Sphingomonas</taxon>
    </lineage>
</organism>
<dbReference type="InterPro" id="IPR015168">
    <property type="entry name" value="SsuA/THI5"/>
</dbReference>
<evidence type="ECO:0000313" key="10">
    <source>
        <dbReference type="Proteomes" id="UP000575241"/>
    </source>
</evidence>
<dbReference type="Proteomes" id="UP000575241">
    <property type="component" value="Unassembled WGS sequence"/>
</dbReference>
<dbReference type="GO" id="GO:0042626">
    <property type="term" value="F:ATPase-coupled transmembrane transporter activity"/>
    <property type="evidence" value="ECO:0007669"/>
    <property type="project" value="InterPro"/>
</dbReference>
<dbReference type="PANTHER" id="PTHR30024">
    <property type="entry name" value="ALIPHATIC SULFONATES-BINDING PROTEIN-RELATED"/>
    <property type="match status" value="1"/>
</dbReference>
<evidence type="ECO:0000256" key="4">
    <source>
        <dbReference type="ARBA" id="ARBA00022729"/>
    </source>
</evidence>
<comment type="similarity">
    <text evidence="2">Belongs to the bacterial solute-binding protein SsuA/TauA family.</text>
</comment>
<evidence type="ECO:0000256" key="1">
    <source>
        <dbReference type="ARBA" id="ARBA00004418"/>
    </source>
</evidence>
<proteinExistence type="inferred from homology"/>
<keyword evidence="3" id="KW-0813">Transport</keyword>
<evidence type="ECO:0000256" key="2">
    <source>
        <dbReference type="ARBA" id="ARBA00010742"/>
    </source>
</evidence>
<name>A0A7W7NTW8_9SPHN</name>
<dbReference type="AlphaFoldDB" id="A0A7W7NTW8"/>
<dbReference type="RefSeq" id="WP_184168815.1">
    <property type="nucleotide sequence ID" value="NZ_JACHLN010000003.1"/>
</dbReference>
<dbReference type="FunFam" id="3.40.190.10:FF:000050">
    <property type="entry name" value="Sulfonate ABC transporter substrate-binding protein"/>
    <property type="match status" value="1"/>
</dbReference>
<dbReference type="SUPFAM" id="SSF53850">
    <property type="entry name" value="Periplasmic binding protein-like II"/>
    <property type="match status" value="1"/>
</dbReference>
<evidence type="ECO:0000259" key="8">
    <source>
        <dbReference type="SMART" id="SM00062"/>
    </source>
</evidence>
<keyword evidence="4 7" id="KW-0732">Signal</keyword>
<comment type="function">
    <text evidence="5">Part of a binding-protein-dependent transport system for aliphatic sulfonates. Putative binding protein.</text>
</comment>
<protein>
    <recommendedName>
        <fullName evidence="6">Putative aliphatic sulfonates-binding protein</fullName>
    </recommendedName>
</protein>
<feature type="signal peptide" evidence="7">
    <location>
        <begin position="1"/>
        <end position="21"/>
    </location>
</feature>
<feature type="domain" description="Solute-binding protein family 3/N-terminal" evidence="8">
    <location>
        <begin position="33"/>
        <end position="257"/>
    </location>
</feature>
<evidence type="ECO:0000256" key="5">
    <source>
        <dbReference type="ARBA" id="ARBA00055538"/>
    </source>
</evidence>
<feature type="chain" id="PRO_5031154606" description="Putative aliphatic sulfonates-binding protein" evidence="7">
    <location>
        <begin position="22"/>
        <end position="325"/>
    </location>
</feature>
<dbReference type="PROSITE" id="PS51257">
    <property type="entry name" value="PROKAR_LIPOPROTEIN"/>
    <property type="match status" value="1"/>
</dbReference>
<sequence>MISRRQSLILLGGTAAGLALAGCGRKAGPERKDVIFATQKNGVPFLAETRGEFAKRLEKRGLGPVKWVEFASGPPLIEAIRAGAVDIGLVGDTPVAYAQAAGTDLNFVAAQSFPGLVGSGLLVPAKSSVTSLAQLKGKRIAYTKGSAAEFALAAGLKQVGLGLKDIQAANLSPGDAQTALANGSVDGWVIWDPFFTLAQIRGGAREVPLPASGLNTTAFYIASGDFTRNRTDVLRATLDELRAEAAWGNANRNFYRDQVAKATRLPPQVLDGMLARYKDFLFRVDPVTPEVIENQQKVSDYLFDAGVLPKRVDASKAAWTGWKPA</sequence>
<dbReference type="NCBIfam" id="TIGR01728">
    <property type="entry name" value="SsuA_fam"/>
    <property type="match status" value="1"/>
</dbReference>
<dbReference type="Pfam" id="PF09084">
    <property type="entry name" value="NMT1"/>
    <property type="match status" value="1"/>
</dbReference>
<dbReference type="PANTHER" id="PTHR30024:SF42">
    <property type="entry name" value="ALIPHATIC SULFONATES-BINDING PROTEIN-RELATED"/>
    <property type="match status" value="1"/>
</dbReference>
<dbReference type="Gene3D" id="3.40.190.10">
    <property type="entry name" value="Periplasmic binding protein-like II"/>
    <property type="match status" value="2"/>
</dbReference>
<comment type="subcellular location">
    <subcellularLocation>
        <location evidence="1">Periplasm</location>
    </subcellularLocation>
</comment>
<dbReference type="InterPro" id="IPR010067">
    <property type="entry name" value="ABC_SsuA_sub-bd"/>
</dbReference>
<dbReference type="GO" id="GO:0016020">
    <property type="term" value="C:membrane"/>
    <property type="evidence" value="ECO:0007669"/>
    <property type="project" value="InterPro"/>
</dbReference>
<evidence type="ECO:0000256" key="6">
    <source>
        <dbReference type="ARBA" id="ARBA00070228"/>
    </source>
</evidence>
<dbReference type="InterPro" id="IPR001638">
    <property type="entry name" value="Solute-binding_3/MltF_N"/>
</dbReference>
<accession>A0A7W7NTW8</accession>
<evidence type="ECO:0000256" key="7">
    <source>
        <dbReference type="SAM" id="SignalP"/>
    </source>
</evidence>
<keyword evidence="10" id="KW-1185">Reference proteome</keyword>
<reference evidence="9 10" key="1">
    <citation type="submission" date="2020-08" db="EMBL/GenBank/DDBJ databases">
        <title>Functional genomics of gut bacteria from endangered species of beetles.</title>
        <authorList>
            <person name="Carlos-Shanley C."/>
        </authorList>
    </citation>
    <scope>NUCLEOTIDE SEQUENCE [LARGE SCALE GENOMIC DNA]</scope>
    <source>
        <strain evidence="9 10">S00224</strain>
    </source>
</reference>
<dbReference type="EMBL" id="JACHLN010000003">
    <property type="protein sequence ID" value="MBB4840346.1"/>
    <property type="molecule type" value="Genomic_DNA"/>
</dbReference>
<dbReference type="SMART" id="SM00062">
    <property type="entry name" value="PBPb"/>
    <property type="match status" value="1"/>
</dbReference>
<gene>
    <name evidence="9" type="ORF">HNP52_003438</name>
</gene>
<evidence type="ECO:0000256" key="3">
    <source>
        <dbReference type="ARBA" id="ARBA00022448"/>
    </source>
</evidence>
<evidence type="ECO:0000313" key="9">
    <source>
        <dbReference type="EMBL" id="MBB4840346.1"/>
    </source>
</evidence>